<accession>A0ABW4TQH4</accession>
<dbReference type="RefSeq" id="WP_343919042.1">
    <property type="nucleotide sequence ID" value="NZ_BAAAJT010000002.1"/>
</dbReference>
<evidence type="ECO:0000313" key="2">
    <source>
        <dbReference type="Proteomes" id="UP001597351"/>
    </source>
</evidence>
<dbReference type="EMBL" id="JBHUGD010000003">
    <property type="protein sequence ID" value="MFD1947708.1"/>
    <property type="molecule type" value="Genomic_DNA"/>
</dbReference>
<dbReference type="InterPro" id="IPR019198">
    <property type="entry name" value="Beta_propeller_containing"/>
</dbReference>
<dbReference type="Proteomes" id="UP001597351">
    <property type="component" value="Unassembled WGS sequence"/>
</dbReference>
<comment type="caution">
    <text evidence="1">The sequence shown here is derived from an EMBL/GenBank/DDBJ whole genome shotgun (WGS) entry which is preliminary data.</text>
</comment>
<feature type="non-terminal residue" evidence="1">
    <location>
        <position position="1"/>
    </location>
</feature>
<protein>
    <submittedName>
        <fullName evidence="1">Beta-propeller domain-containing protein</fullName>
    </submittedName>
</protein>
<organism evidence="1 2">
    <name type="scientific">Nocardioides aestuarii</name>
    <dbReference type="NCBI Taxonomy" id="252231"/>
    <lineage>
        <taxon>Bacteria</taxon>
        <taxon>Bacillati</taxon>
        <taxon>Actinomycetota</taxon>
        <taxon>Actinomycetes</taxon>
        <taxon>Propionibacteriales</taxon>
        <taxon>Nocardioidaceae</taxon>
        <taxon>Nocardioides</taxon>
    </lineage>
</organism>
<name>A0ABW4TQH4_9ACTN</name>
<evidence type="ECO:0000313" key="1">
    <source>
        <dbReference type="EMBL" id="MFD1947708.1"/>
    </source>
</evidence>
<sequence length="469" mass="51127">EPDGAELLLTDDRVVVVAGGGDGPVDPWSDRPRQVTRVTTYDLSDPASPALVDDRSLEGALVRAVQHDDDTVRLVVTTGLPDLDFVEPRFWRTEDGARDRNADVVRRSSLDDWLPDVTTYDADGDEIGTQPLLDCSQVVVPSDDDAALGTMTVVGLDADTPDDLDTLGIATDTRLAYFSPDRMYLATSPWSTWWGCCWDGVSEPVADAGRSRLYSFALDDTRATYVASGAVDGRIEDRWSMDEHDGVLRVAVGPTVETGNFSSVVTLREDGDDLEEVGRVDQLGVDEEIKAVRWLDDLALVVTFRQVDPLYAVDLTDPDDPELLGELKIPGYSEYLHPISGDRLVGLGQDATPQGQLLGAQAALFDVRDLTDPRQSDVVRYPSGSVTGAATDPRQFTWLPDRQTALAVVWDGWQGRTGWVSVLEVDGDRLSQRMVEVEYGADVTDVRTVPLPDGRVALATSTGVSFLDL</sequence>
<reference evidence="2" key="1">
    <citation type="journal article" date="2019" name="Int. J. Syst. Evol. Microbiol.">
        <title>The Global Catalogue of Microorganisms (GCM) 10K type strain sequencing project: providing services to taxonomists for standard genome sequencing and annotation.</title>
        <authorList>
            <consortium name="The Broad Institute Genomics Platform"/>
            <consortium name="The Broad Institute Genome Sequencing Center for Infectious Disease"/>
            <person name="Wu L."/>
            <person name="Ma J."/>
        </authorList>
    </citation>
    <scope>NUCLEOTIDE SEQUENCE [LARGE SCALE GENOMIC DNA]</scope>
    <source>
        <strain evidence="2">CGMCC 1.12477</strain>
    </source>
</reference>
<dbReference type="Pfam" id="PF09826">
    <property type="entry name" value="Beta_propel"/>
    <property type="match status" value="1"/>
</dbReference>
<keyword evidence="2" id="KW-1185">Reference proteome</keyword>
<gene>
    <name evidence="1" type="ORF">ACFSDE_12980</name>
</gene>
<proteinExistence type="predicted"/>